<evidence type="ECO:0000256" key="2">
    <source>
        <dbReference type="ARBA" id="ARBA00022771"/>
    </source>
</evidence>
<organism evidence="6 7">
    <name type="scientific">Periconia digitata</name>
    <dbReference type="NCBI Taxonomy" id="1303443"/>
    <lineage>
        <taxon>Eukaryota</taxon>
        <taxon>Fungi</taxon>
        <taxon>Dikarya</taxon>
        <taxon>Ascomycota</taxon>
        <taxon>Pezizomycotina</taxon>
        <taxon>Dothideomycetes</taxon>
        <taxon>Pleosporomycetidae</taxon>
        <taxon>Pleosporales</taxon>
        <taxon>Massarineae</taxon>
        <taxon>Periconiaceae</taxon>
        <taxon>Periconia</taxon>
    </lineage>
</organism>
<dbReference type="PROSITE" id="PS01360">
    <property type="entry name" value="ZF_MYND_1"/>
    <property type="match status" value="1"/>
</dbReference>
<dbReference type="GO" id="GO:0008270">
    <property type="term" value="F:zinc ion binding"/>
    <property type="evidence" value="ECO:0007669"/>
    <property type="project" value="UniProtKB-KW"/>
</dbReference>
<evidence type="ECO:0000313" key="7">
    <source>
        <dbReference type="Proteomes" id="UP001152607"/>
    </source>
</evidence>
<evidence type="ECO:0000256" key="1">
    <source>
        <dbReference type="ARBA" id="ARBA00022723"/>
    </source>
</evidence>
<gene>
    <name evidence="6" type="ORF">PDIGIT_LOCUS788</name>
</gene>
<keyword evidence="7" id="KW-1185">Reference proteome</keyword>
<dbReference type="Pfam" id="PF01753">
    <property type="entry name" value="zf-MYND"/>
    <property type="match status" value="1"/>
</dbReference>
<evidence type="ECO:0000313" key="6">
    <source>
        <dbReference type="EMBL" id="CAI6246375.1"/>
    </source>
</evidence>
<dbReference type="OrthoDB" id="432970at2759"/>
<dbReference type="Gene3D" id="6.10.140.2220">
    <property type="match status" value="1"/>
</dbReference>
<comment type="caution">
    <text evidence="6">The sequence shown here is derived from an EMBL/GenBank/DDBJ whole genome shotgun (WGS) entry which is preliminary data.</text>
</comment>
<evidence type="ECO:0000259" key="5">
    <source>
        <dbReference type="PROSITE" id="PS50865"/>
    </source>
</evidence>
<keyword evidence="1" id="KW-0479">Metal-binding</keyword>
<dbReference type="Proteomes" id="UP001152607">
    <property type="component" value="Unassembled WGS sequence"/>
</dbReference>
<dbReference type="AlphaFoldDB" id="A0A9W4U3N0"/>
<dbReference type="Pfam" id="PF20179">
    <property type="entry name" value="MSS51_C"/>
    <property type="match status" value="1"/>
</dbReference>
<dbReference type="InterPro" id="IPR002893">
    <property type="entry name" value="Znf_MYND"/>
</dbReference>
<dbReference type="PANTHER" id="PTHR46920:SF1">
    <property type="entry name" value="PROTEIN MSS51 HOMOLOG, MITOCHONDRIAL-RELATED"/>
    <property type="match status" value="1"/>
</dbReference>
<name>A0A9W4U3N0_9PLEO</name>
<evidence type="ECO:0000256" key="4">
    <source>
        <dbReference type="PROSITE-ProRule" id="PRU00134"/>
    </source>
</evidence>
<dbReference type="EMBL" id="CAOQHR010000001">
    <property type="protein sequence ID" value="CAI6246375.1"/>
    <property type="molecule type" value="Genomic_DNA"/>
</dbReference>
<evidence type="ECO:0000256" key="3">
    <source>
        <dbReference type="ARBA" id="ARBA00022833"/>
    </source>
</evidence>
<keyword evidence="2 4" id="KW-0863">Zinc-finger</keyword>
<feature type="domain" description="MYND-type" evidence="5">
    <location>
        <begin position="32"/>
        <end position="71"/>
    </location>
</feature>
<keyword evidence="3" id="KW-0862">Zinc</keyword>
<dbReference type="InterPro" id="IPR052839">
    <property type="entry name" value="Mito_gene_expr_regulator"/>
</dbReference>
<protein>
    <recommendedName>
        <fullName evidence="5">MYND-type domain-containing protein</fullName>
    </recommendedName>
</protein>
<dbReference type="PANTHER" id="PTHR46920">
    <property type="match status" value="1"/>
</dbReference>
<reference evidence="6" key="1">
    <citation type="submission" date="2023-01" db="EMBL/GenBank/DDBJ databases">
        <authorList>
            <person name="Van Ghelder C."/>
            <person name="Rancurel C."/>
        </authorList>
    </citation>
    <scope>NUCLEOTIDE SEQUENCE</scope>
    <source>
        <strain evidence="6">CNCM I-4278</strain>
    </source>
</reference>
<accession>A0A9W4U3N0</accession>
<dbReference type="SUPFAM" id="SSF144232">
    <property type="entry name" value="HIT/MYND zinc finger-like"/>
    <property type="match status" value="1"/>
</dbReference>
<proteinExistence type="predicted"/>
<dbReference type="PROSITE" id="PS50865">
    <property type="entry name" value="ZF_MYND_2"/>
    <property type="match status" value="1"/>
</dbReference>
<sequence length="468" mass="52528">MPDKCKERESLAAAGNPDVPDIPVLGIRGRLCFRCFSPSKGILKCGGCKRAYYCSKQCQKLDWAALHKNHCKIFKTINDFEEQQYKDMRTWSEYSACLTVRIIRNAAPADEALRYIIQAQAYCALCRRTAVQLANRGVALKSCDKCQMVSLCADCPDEPTHTPSVCESYVEFVKIENFRINFFEDTGKASPVTCTQFPKNGKKPLANSTGWHDYFVHISDKPQIEGIITPDFRGLVDSSGQEDQERMRLFLLCATDNLTMPLTIMAALEDIACNKAHLNIHIVGATGREVTALGNFEELFHLNPAYKALHITAIGPGLNFKAETSQSALIPKTEVNPCSACKADGRKRTISIYKGLYHDFMTIPEYEKPDLVVMFNSGWADGDDAVSDWAPTIETVLEADLPAVFTTYNKQEADHECRKLKEMGAKFVVPVGANKWSGLMPTPEFIDEEYDLWFQNAYRYVIQGRDSQ</sequence>
<dbReference type="InterPro" id="IPR046824">
    <property type="entry name" value="Mss51-like_C"/>
</dbReference>